<sequence>MIYTVTFNPSLDYIVKLPTLELGSVNRTAKEELYPGGKGINVSIVLRNLGVESTALGFIAGFTGTEIQRLLDACGCRNDFIQVQEGFSRINVKIKAEQESEINGQGPRLSSQNLQDLFSKLENLSDGDGLVLAGSIPNTLPADIYEKILEHLQGRNIHAVVDATGELLRNVLKYRPFLIKPNNHELGELFGQHLTTDEAIISHAQKLQQMGARNVLVSMAGDGAILVDEGGGIHKRLPPQGHVVNSVGAGDSMVAGFLAGYLSSQNYETAFQTGLAAGSASAFQEWLASGDDIRALLKTM</sequence>
<gene>
    <name evidence="10" type="primary">pfkB</name>
    <name evidence="10" type="ORF">L0P57_05100</name>
</gene>
<dbReference type="Proteomes" id="UP001298681">
    <property type="component" value="Unassembled WGS sequence"/>
</dbReference>
<evidence type="ECO:0000313" key="11">
    <source>
        <dbReference type="Proteomes" id="UP001298681"/>
    </source>
</evidence>
<evidence type="ECO:0000256" key="5">
    <source>
        <dbReference type="ARBA" id="ARBA00022840"/>
    </source>
</evidence>
<dbReference type="Gene3D" id="3.40.1190.20">
    <property type="match status" value="1"/>
</dbReference>
<evidence type="ECO:0000259" key="9">
    <source>
        <dbReference type="Pfam" id="PF00294"/>
    </source>
</evidence>
<accession>A0ABS9MHL8</accession>
<dbReference type="NCBIfam" id="TIGR03828">
    <property type="entry name" value="pfkB"/>
    <property type="match status" value="1"/>
</dbReference>
<dbReference type="InterPro" id="IPR002173">
    <property type="entry name" value="Carboh/pur_kinase_PfkB_CS"/>
</dbReference>
<dbReference type="PANTHER" id="PTHR46566:SF1">
    <property type="entry name" value="1-PHOSPHOFRUCTOKINASE"/>
    <property type="match status" value="1"/>
</dbReference>
<keyword evidence="3 7" id="KW-0547">Nucleotide-binding</keyword>
<evidence type="ECO:0000256" key="7">
    <source>
        <dbReference type="PIRNR" id="PIRNR000535"/>
    </source>
</evidence>
<comment type="catalytic activity">
    <reaction evidence="7">
        <text>D-tagatofuranose 6-phosphate + ATP = D-tagatofuranose 1,6-bisphosphate + ADP + H(+)</text>
        <dbReference type="Rhea" id="RHEA:12420"/>
        <dbReference type="ChEBI" id="CHEBI:15378"/>
        <dbReference type="ChEBI" id="CHEBI:30616"/>
        <dbReference type="ChEBI" id="CHEBI:58694"/>
        <dbReference type="ChEBI" id="CHEBI:58695"/>
        <dbReference type="ChEBI" id="CHEBI:456216"/>
        <dbReference type="EC" id="2.7.1.144"/>
    </reaction>
</comment>
<comment type="caution">
    <text evidence="10">The sequence shown here is derived from an EMBL/GenBank/DDBJ whole genome shotgun (WGS) entry which is preliminary data.</text>
</comment>
<keyword evidence="11" id="KW-1185">Reference proteome</keyword>
<keyword evidence="2 7" id="KW-0808">Transferase</keyword>
<dbReference type="InterPro" id="IPR017583">
    <property type="entry name" value="Tagatose/fructose_Pkinase"/>
</dbReference>
<comment type="similarity">
    <text evidence="1">Belongs to the carbohydrate kinase pfkB family.</text>
</comment>
<comment type="similarity">
    <text evidence="7">Belongs to the carbohydrate kinase PfkB family. LacC subfamily.</text>
</comment>
<dbReference type="PIRSF" id="PIRSF000535">
    <property type="entry name" value="1PFK/6PFK/LacC"/>
    <property type="match status" value="1"/>
</dbReference>
<evidence type="ECO:0000256" key="8">
    <source>
        <dbReference type="RuleBase" id="RU369061"/>
    </source>
</evidence>
<dbReference type="InterPro" id="IPR029056">
    <property type="entry name" value="Ribokinase-like"/>
</dbReference>
<dbReference type="SUPFAM" id="SSF53613">
    <property type="entry name" value="Ribokinase-like"/>
    <property type="match status" value="1"/>
</dbReference>
<evidence type="ECO:0000313" key="10">
    <source>
        <dbReference type="EMBL" id="MCG4610305.1"/>
    </source>
</evidence>
<dbReference type="NCBIfam" id="TIGR03168">
    <property type="entry name" value="1-PFK"/>
    <property type="match status" value="1"/>
</dbReference>
<comment type="function">
    <text evidence="8">Catalyzes the ATP-dependent phosphorylation of fructose-l-phosphate to fructose-l,6-bisphosphate.</text>
</comment>
<evidence type="ECO:0000256" key="3">
    <source>
        <dbReference type="ARBA" id="ARBA00022741"/>
    </source>
</evidence>
<feature type="domain" description="Carbohydrate kinase PfkB" evidence="9">
    <location>
        <begin position="22"/>
        <end position="283"/>
    </location>
</feature>
<dbReference type="CDD" id="cd01164">
    <property type="entry name" value="FruK_PfkB_like"/>
    <property type="match status" value="1"/>
</dbReference>
<dbReference type="EMBL" id="JAKNHQ010000005">
    <property type="protein sequence ID" value="MCG4610305.1"/>
    <property type="molecule type" value="Genomic_DNA"/>
</dbReference>
<dbReference type="RefSeq" id="WP_191362209.1">
    <property type="nucleotide sequence ID" value="NZ_JAKNHQ010000005.1"/>
</dbReference>
<proteinExistence type="inferred from homology"/>
<comment type="pathway">
    <text evidence="7">Carbohydrate metabolism; D-tagatose 6-phosphate degradation; D-glyceraldehyde 3-phosphate and glycerone phosphate from D-tagatose 6-phosphate: step 1/2.</text>
</comment>
<keyword evidence="4 8" id="KW-0418">Kinase</keyword>
<keyword evidence="7" id="KW-0423">Lactose metabolism</keyword>
<dbReference type="PROSITE" id="PS00584">
    <property type="entry name" value="PFKB_KINASES_2"/>
    <property type="match status" value="1"/>
</dbReference>
<dbReference type="Pfam" id="PF00294">
    <property type="entry name" value="PfkB"/>
    <property type="match status" value="1"/>
</dbReference>
<name>A0ABS9MHL8_9FIRM</name>
<evidence type="ECO:0000256" key="2">
    <source>
        <dbReference type="ARBA" id="ARBA00022679"/>
    </source>
</evidence>
<organism evidence="10 11">
    <name type="scientific">Anaeromassilibacillus senegalensis</name>
    <dbReference type="NCBI Taxonomy" id="1673717"/>
    <lineage>
        <taxon>Bacteria</taxon>
        <taxon>Bacillati</taxon>
        <taxon>Bacillota</taxon>
        <taxon>Clostridia</taxon>
        <taxon>Eubacteriales</taxon>
        <taxon>Acutalibacteraceae</taxon>
        <taxon>Anaeromassilibacillus</taxon>
    </lineage>
</organism>
<reference evidence="10 11" key="1">
    <citation type="submission" date="2022-01" db="EMBL/GenBank/DDBJ databases">
        <title>Collection of gut derived symbiotic bacterial strains cultured from healthy donors.</title>
        <authorList>
            <person name="Lin H."/>
            <person name="Kohout C."/>
            <person name="Waligurski E."/>
            <person name="Pamer E.G."/>
        </authorList>
    </citation>
    <scope>NUCLEOTIDE SEQUENCE [LARGE SCALE GENOMIC DNA]</scope>
    <source>
        <strain evidence="10 11">DFI.7.58</strain>
    </source>
</reference>
<dbReference type="InterPro" id="IPR011611">
    <property type="entry name" value="PfkB_dom"/>
</dbReference>
<dbReference type="EC" id="2.7.1.144" evidence="7"/>
<dbReference type="GO" id="GO:0008662">
    <property type="term" value="F:1-phosphofructokinase activity"/>
    <property type="evidence" value="ECO:0007669"/>
    <property type="project" value="UniProtKB-EC"/>
</dbReference>
<evidence type="ECO:0000256" key="1">
    <source>
        <dbReference type="ARBA" id="ARBA00005380"/>
    </source>
</evidence>
<dbReference type="InterPro" id="IPR022463">
    <property type="entry name" value="1-PFruKinase"/>
</dbReference>
<dbReference type="PANTHER" id="PTHR46566">
    <property type="entry name" value="1-PHOSPHOFRUCTOKINASE-RELATED"/>
    <property type="match status" value="1"/>
</dbReference>
<protein>
    <recommendedName>
        <fullName evidence="7">Tagatose-6-phosphate kinase</fullName>
        <ecNumber evidence="7">2.7.1.144</ecNumber>
    </recommendedName>
</protein>
<evidence type="ECO:0000256" key="6">
    <source>
        <dbReference type="ARBA" id="ARBA00047745"/>
    </source>
</evidence>
<evidence type="ECO:0000256" key="4">
    <source>
        <dbReference type="ARBA" id="ARBA00022777"/>
    </source>
</evidence>
<keyword evidence="5 7" id="KW-0067">ATP-binding</keyword>
<comment type="catalytic activity">
    <reaction evidence="6 8">
        <text>beta-D-fructose 1-phosphate + ATP = beta-D-fructose 1,6-bisphosphate + ADP + H(+)</text>
        <dbReference type="Rhea" id="RHEA:14213"/>
        <dbReference type="ChEBI" id="CHEBI:15378"/>
        <dbReference type="ChEBI" id="CHEBI:30616"/>
        <dbReference type="ChEBI" id="CHEBI:32966"/>
        <dbReference type="ChEBI" id="CHEBI:138881"/>
        <dbReference type="ChEBI" id="CHEBI:456216"/>
        <dbReference type="EC" id="2.7.1.56"/>
    </reaction>
</comment>